<dbReference type="PROSITE" id="PS51257">
    <property type="entry name" value="PROKAR_LIPOPROTEIN"/>
    <property type="match status" value="1"/>
</dbReference>
<name>A0ABU7ZCI3_9MICO</name>
<evidence type="ECO:0000313" key="4">
    <source>
        <dbReference type="Proteomes" id="UP001310387"/>
    </source>
</evidence>
<feature type="signal peptide" evidence="2">
    <location>
        <begin position="1"/>
        <end position="22"/>
    </location>
</feature>
<evidence type="ECO:0000313" key="3">
    <source>
        <dbReference type="EMBL" id="MEG3616717.1"/>
    </source>
</evidence>
<evidence type="ECO:0008006" key="5">
    <source>
        <dbReference type="Google" id="ProtNLM"/>
    </source>
</evidence>
<dbReference type="RefSeq" id="WP_332903165.1">
    <property type="nucleotide sequence ID" value="NZ_JBAGLP010000120.1"/>
</dbReference>
<dbReference type="SUPFAM" id="SSF50998">
    <property type="entry name" value="Quinoprotein alcohol dehydrogenase-like"/>
    <property type="match status" value="1"/>
</dbReference>
<evidence type="ECO:0000256" key="2">
    <source>
        <dbReference type="SAM" id="SignalP"/>
    </source>
</evidence>
<dbReference type="EMBL" id="JBAGLP010000120">
    <property type="protein sequence ID" value="MEG3616717.1"/>
    <property type="molecule type" value="Genomic_DNA"/>
</dbReference>
<dbReference type="InterPro" id="IPR006311">
    <property type="entry name" value="TAT_signal"/>
</dbReference>
<organism evidence="3 4">
    <name type="scientific">Isoptericola haloaureus</name>
    <dbReference type="NCBI Taxonomy" id="1542902"/>
    <lineage>
        <taxon>Bacteria</taxon>
        <taxon>Bacillati</taxon>
        <taxon>Actinomycetota</taxon>
        <taxon>Actinomycetes</taxon>
        <taxon>Micrococcales</taxon>
        <taxon>Promicromonosporaceae</taxon>
        <taxon>Isoptericola</taxon>
    </lineage>
</organism>
<keyword evidence="2" id="KW-0732">Signal</keyword>
<feature type="region of interest" description="Disordered" evidence="1">
    <location>
        <begin position="26"/>
        <end position="50"/>
    </location>
</feature>
<reference evidence="3" key="1">
    <citation type="journal article" date="2024" name="Antonie Van Leeuwenhoek">
        <title>Isoptericola haloaureus sp. nov., a dimorphic actinobacterium isolated from mangrove sediments of southeast India, implicating biosaline agricultural significance through nitrogen fixation and salt tolerance genes.</title>
        <authorList>
            <person name="Prathaban M."/>
            <person name="Prathiviraj R."/>
            <person name="Ravichandran M."/>
            <person name="Natarajan S.D."/>
            <person name="Sobanaa M."/>
            <person name="Hari Krishna Kumar S."/>
            <person name="Chandrasekar V."/>
            <person name="Selvin J."/>
        </authorList>
    </citation>
    <scope>NUCLEOTIDE SEQUENCE</scope>
    <source>
        <strain evidence="3">MP1014</strain>
    </source>
</reference>
<protein>
    <recommendedName>
        <fullName evidence="5">Pyrroloquinoline-quinone binding quinoprotein</fullName>
    </recommendedName>
</protein>
<feature type="chain" id="PRO_5045176652" description="Pyrroloquinoline-quinone binding quinoprotein" evidence="2">
    <location>
        <begin position="23"/>
        <end position="393"/>
    </location>
</feature>
<reference evidence="3" key="2">
    <citation type="submission" date="2024-02" db="EMBL/GenBank/DDBJ databases">
        <authorList>
            <person name="Prathaban M."/>
            <person name="Mythili R."/>
            <person name="Sharmila Devi N."/>
            <person name="Sobanaa M."/>
            <person name="Prathiviraj R."/>
            <person name="Selvin J."/>
        </authorList>
    </citation>
    <scope>NUCLEOTIDE SEQUENCE</scope>
    <source>
        <strain evidence="3">MP1014</strain>
    </source>
</reference>
<sequence>MTPPTRRGALLAGPLTAALVLAGCTDDPATPDAAPAPVERTPDTAVDAPPTVDTDALRVPLQVDAVRLVDPGWDAAPQTADGIALGVEDRDGLRRFTAVAADGEALWSAERPASSTGHAVTTTSAGRALAVLADTAAESTTATAYDLRTGEPVWGPVDVPGPPSGPGLVFAASGSEPADAAGPRVVLDADTGETVPLEADVLVLGEHRGTVLVRDGDEVVARTADGEARWSLDTADQGWEAGAVTASPEPSPGPGTVRLRTGEASEALVDLDDGTVLADGFTDVGVDPTTGTLVTVDADGLRGLDAAGTELWTTSTTQETTIEGVSGALVYLRVGDSLRAHNVVTGNVAEAYDPEGTGDLVVPVAVTDASSIVLSDYSGYLLATTDTVAPPAP</sequence>
<dbReference type="Proteomes" id="UP001310387">
    <property type="component" value="Unassembled WGS sequence"/>
</dbReference>
<feature type="compositionally biased region" description="Low complexity" evidence="1">
    <location>
        <begin position="26"/>
        <end position="37"/>
    </location>
</feature>
<dbReference type="InterPro" id="IPR011047">
    <property type="entry name" value="Quinoprotein_ADH-like_sf"/>
</dbReference>
<proteinExistence type="predicted"/>
<dbReference type="PROSITE" id="PS51318">
    <property type="entry name" value="TAT"/>
    <property type="match status" value="1"/>
</dbReference>
<gene>
    <name evidence="3" type="ORF">V5O49_16445</name>
</gene>
<accession>A0ABU7ZCI3</accession>
<comment type="caution">
    <text evidence="3">The sequence shown here is derived from an EMBL/GenBank/DDBJ whole genome shotgun (WGS) entry which is preliminary data.</text>
</comment>
<evidence type="ECO:0000256" key="1">
    <source>
        <dbReference type="SAM" id="MobiDB-lite"/>
    </source>
</evidence>
<keyword evidence="4" id="KW-1185">Reference proteome</keyword>